<dbReference type="HOGENOM" id="CLU_1213660_0_0_6"/>
<evidence type="ECO:0000313" key="5">
    <source>
        <dbReference type="Proteomes" id="UP000000998"/>
    </source>
</evidence>
<dbReference type="KEGG" id="maq:Maqu_4199"/>
<evidence type="ECO:0000256" key="2">
    <source>
        <dbReference type="SAM" id="SignalP"/>
    </source>
</evidence>
<proteinExistence type="predicted"/>
<feature type="domain" description="Outer membrane protein beta-barrel" evidence="3">
    <location>
        <begin position="10"/>
        <end position="206"/>
    </location>
</feature>
<gene>
    <name evidence="4" type="ordered locus">Maqu_4199</name>
</gene>
<dbReference type="eggNOG" id="COG3637">
    <property type="taxonomic scope" value="Bacteria"/>
</dbReference>
<dbReference type="InterPro" id="IPR011250">
    <property type="entry name" value="OMP/PagP_B-barrel"/>
</dbReference>
<feature type="signal peptide" evidence="2">
    <location>
        <begin position="1"/>
        <end position="23"/>
    </location>
</feature>
<geneLocation type="plasmid" evidence="4 5">
    <name>pMAQU01</name>
</geneLocation>
<dbReference type="AlphaFoldDB" id="A1U7T1"/>
<evidence type="ECO:0000259" key="3">
    <source>
        <dbReference type="Pfam" id="PF13505"/>
    </source>
</evidence>
<keyword evidence="1 2" id="KW-0732">Signal</keyword>
<dbReference type="RefSeq" id="WP_011783303.1">
    <property type="nucleotide sequence ID" value="NC_008738.1"/>
</dbReference>
<dbReference type="OrthoDB" id="6371961at2"/>
<dbReference type="Pfam" id="PF13505">
    <property type="entry name" value="OMP_b-brl"/>
    <property type="match status" value="1"/>
</dbReference>
<protein>
    <recommendedName>
        <fullName evidence="3">Outer membrane protein beta-barrel domain-containing protein</fullName>
    </recommendedName>
</protein>
<dbReference type="EMBL" id="CP000515">
    <property type="protein sequence ID" value="ABM21050.1"/>
    <property type="molecule type" value="Genomic_DNA"/>
</dbReference>
<dbReference type="Proteomes" id="UP000000998">
    <property type="component" value="Plasmid pMAQU01"/>
</dbReference>
<reference evidence="5" key="1">
    <citation type="journal article" date="2011" name="Appl. Environ. Microbiol.">
        <title>Genomic potential of Marinobacter aquaeolei, a biogeochemical 'opportunitroph'.</title>
        <authorList>
            <person name="Singer E."/>
            <person name="Webb E.A."/>
            <person name="Nelson W.C."/>
            <person name="Heidelberg J.F."/>
            <person name="Ivanova N."/>
            <person name="Pati A."/>
            <person name="Edwards K.J."/>
        </authorList>
    </citation>
    <scope>NUCLEOTIDE SEQUENCE [LARGE SCALE GENOMIC DNA]</scope>
    <source>
        <strain evidence="5">ATCC 700491 / DSM 11845 / VT8</strain>
    </source>
</reference>
<dbReference type="Gene3D" id="2.40.160.20">
    <property type="match status" value="1"/>
</dbReference>
<sequence length="228" mass="24065" precursor="true">MKKLISAAIIAAATGFTATPAMADSPVFYTGLNIGWNASEIELEGSTEANNNTFAGDQTASASGPAFGGILGVKFPISTGFVGIEANVADSSAEYEATETVNGQQTLDQSISSDLGYGLSAILAFNVNAHSQIYGIAGYQMTDFELKSSSRDLASGDITNDGYDDTLGGYRFGIGMETMLTSALSARLEWTQTNYSSEDFDIDMADGTTEMEMKNSENRITIGIIGHF</sequence>
<feature type="chain" id="PRO_5002639128" description="Outer membrane protein beta-barrel domain-containing protein" evidence="2">
    <location>
        <begin position="24"/>
        <end position="228"/>
    </location>
</feature>
<accession>A1U7T1</accession>
<evidence type="ECO:0000313" key="4">
    <source>
        <dbReference type="EMBL" id="ABM21050.1"/>
    </source>
</evidence>
<evidence type="ECO:0000256" key="1">
    <source>
        <dbReference type="ARBA" id="ARBA00022729"/>
    </source>
</evidence>
<keyword evidence="4" id="KW-0614">Plasmid</keyword>
<name>A1U7T1_MARN8</name>
<organism evidence="4 5">
    <name type="scientific">Marinobacter nauticus (strain ATCC 700491 / DSM 11845 / VT8)</name>
    <name type="common">Marinobacter aquaeolei</name>
    <dbReference type="NCBI Taxonomy" id="351348"/>
    <lineage>
        <taxon>Bacteria</taxon>
        <taxon>Pseudomonadati</taxon>
        <taxon>Pseudomonadota</taxon>
        <taxon>Gammaproteobacteria</taxon>
        <taxon>Pseudomonadales</taxon>
        <taxon>Marinobacteraceae</taxon>
        <taxon>Marinobacter</taxon>
    </lineage>
</organism>
<dbReference type="InterPro" id="IPR027385">
    <property type="entry name" value="Beta-barrel_OMP"/>
</dbReference>
<dbReference type="SUPFAM" id="SSF56925">
    <property type="entry name" value="OMPA-like"/>
    <property type="match status" value="1"/>
</dbReference>